<dbReference type="PANTHER" id="PTHR47691">
    <property type="entry name" value="REGULATOR-RELATED"/>
    <property type="match status" value="1"/>
</dbReference>
<dbReference type="InterPro" id="IPR027417">
    <property type="entry name" value="P-loop_NTPase"/>
</dbReference>
<proteinExistence type="predicted"/>
<sequence>MIPYVSFFQDSKPFHPPSNLALKIPHFTGRQKECEEISRHLTSKGTRIVSLWGSPGFGKTSVATTVGHLLQSGGLPVFFFSMRGLRSKADLTSRLLSFFRRHSSKTQIPQRMTIDDELSLFLSEISDEFVMILDNADDLLESGALNVKEDFIQFLEVILSQVENASFLITSRESLEFINVHFQGHRTVRIRPLDESFSQSLVGELLPRATTTDRSKIAKICGNVPLAIKLLCSSISEDNAQPCQFLKELGESTGRDLVDLLDKPDYPSNLRLKFLMKTSFVRLSLPEKEALVSLSVLPDDFKLSVAAAVLDVKSSVEAKKVLHRLRRKSLLDSSCKPDLFSMHKLLLSFARERGQNEMKKTMLNSKARMSTYYISLFEKLNDHFLTGHSMQAFIDFFEQKQNIIQSLVESSSDPKTCVVAFGVLIKAEVFLDSLFWCEGENIDKLYQHAAEVAQKFGKSVFYSRGICQLASKKMDDGAQNLQEALLLMGNSAEERVLKVTALQILATYFRFKEKRGIALELYLKALDECRALGDASLLVIPPLEKRELKTIEGEKPKSDS</sequence>
<evidence type="ECO:0000259" key="1">
    <source>
        <dbReference type="Pfam" id="PF05729"/>
    </source>
</evidence>
<reference evidence="3" key="1">
    <citation type="journal article" date="2017" name="bioRxiv">
        <title>Comparative analysis of the genomes of Stylophora pistillata and Acropora digitifera provides evidence for extensive differences between species of corals.</title>
        <authorList>
            <person name="Voolstra C.R."/>
            <person name="Li Y."/>
            <person name="Liew Y.J."/>
            <person name="Baumgarten S."/>
            <person name="Zoccola D."/>
            <person name="Flot J.-F."/>
            <person name="Tambutte S."/>
            <person name="Allemand D."/>
            <person name="Aranda M."/>
        </authorList>
    </citation>
    <scope>NUCLEOTIDE SEQUENCE [LARGE SCALE GENOMIC DNA]</scope>
</reference>
<dbReference type="EMBL" id="LSMT01000432">
    <property type="protein sequence ID" value="PFX18080.1"/>
    <property type="molecule type" value="Genomic_DNA"/>
</dbReference>
<evidence type="ECO:0000313" key="2">
    <source>
        <dbReference type="EMBL" id="PFX18080.1"/>
    </source>
</evidence>
<protein>
    <submittedName>
        <fullName evidence="2">Putative WD repeat-containing protein alr2800</fullName>
    </submittedName>
</protein>
<feature type="domain" description="NACHT" evidence="1">
    <location>
        <begin position="47"/>
        <end position="205"/>
    </location>
</feature>
<organism evidence="2 3">
    <name type="scientific">Stylophora pistillata</name>
    <name type="common">Smooth cauliflower coral</name>
    <dbReference type="NCBI Taxonomy" id="50429"/>
    <lineage>
        <taxon>Eukaryota</taxon>
        <taxon>Metazoa</taxon>
        <taxon>Cnidaria</taxon>
        <taxon>Anthozoa</taxon>
        <taxon>Hexacorallia</taxon>
        <taxon>Scleractinia</taxon>
        <taxon>Astrocoeniina</taxon>
        <taxon>Pocilloporidae</taxon>
        <taxon>Stylophora</taxon>
    </lineage>
</organism>
<dbReference type="Proteomes" id="UP000225706">
    <property type="component" value="Unassembled WGS sequence"/>
</dbReference>
<gene>
    <name evidence="2" type="ORF">AWC38_SpisGene17569</name>
</gene>
<dbReference type="InterPro" id="IPR007111">
    <property type="entry name" value="NACHT_NTPase"/>
</dbReference>
<evidence type="ECO:0000313" key="3">
    <source>
        <dbReference type="Proteomes" id="UP000225706"/>
    </source>
</evidence>
<dbReference type="PRINTS" id="PR00364">
    <property type="entry name" value="DISEASERSIST"/>
</dbReference>
<name>A0A2B4RNI2_STYPI</name>
<dbReference type="PANTHER" id="PTHR47691:SF3">
    <property type="entry name" value="HTH-TYPE TRANSCRIPTIONAL REGULATOR RV0890C-RELATED"/>
    <property type="match status" value="1"/>
</dbReference>
<feature type="non-terminal residue" evidence="2">
    <location>
        <position position="560"/>
    </location>
</feature>
<dbReference type="AlphaFoldDB" id="A0A2B4RNI2"/>
<comment type="caution">
    <text evidence="2">The sequence shown here is derived from an EMBL/GenBank/DDBJ whole genome shotgun (WGS) entry which is preliminary data.</text>
</comment>
<dbReference type="Gene3D" id="3.40.50.300">
    <property type="entry name" value="P-loop containing nucleotide triphosphate hydrolases"/>
    <property type="match status" value="1"/>
</dbReference>
<dbReference type="OrthoDB" id="5979394at2759"/>
<accession>A0A2B4RNI2</accession>
<dbReference type="InterPro" id="IPR036388">
    <property type="entry name" value="WH-like_DNA-bd_sf"/>
</dbReference>
<keyword evidence="3" id="KW-1185">Reference proteome</keyword>
<dbReference type="Pfam" id="PF05729">
    <property type="entry name" value="NACHT"/>
    <property type="match status" value="1"/>
</dbReference>
<dbReference type="Gene3D" id="1.10.10.10">
    <property type="entry name" value="Winged helix-like DNA-binding domain superfamily/Winged helix DNA-binding domain"/>
    <property type="match status" value="1"/>
</dbReference>
<dbReference type="SUPFAM" id="SSF52540">
    <property type="entry name" value="P-loop containing nucleoside triphosphate hydrolases"/>
    <property type="match status" value="1"/>
</dbReference>